<sequence>MRLASSIVVLSVLSSAASAAPNPGSILFRGGTVVAFNQQTQGLQIIRGGSVLVTGDRIASVSTSTPTKIPPGTEVVDITGKIITPGFIDTHRHGWQTVFKTMASNTTLIEFFNRYSSYVAPFFWNATDVYDSQLAGLYEALNAGVTSSIDHATHTWSKDASEAGLQACIDSGARVFWGFTFANITGLITVEQLYPIFRDMAKNPGLKNSPTTLGIAYDGWGPNPNVAEIDQIMGLARELNVSVITTHSLQGPWGFNNSPEDIHALNYLNISIPIVFSHTSFLTPTGAELLRSTNQYISITPESEMHYGQTHPFSYGIQDQASLGVDTHITFSTDILTQARIWLQQTRYERYLDVLEQNKLPRSNPMSVEQAFLLATRHGGLALRRNDLGIIAEGAKADLIVWDATSPALLGWVDPVAAVILHASVGDIEAVLVDGKWAKRGGKLLAKGWPEARARFLKTAQRIQAIWRDMPLPEPPAEFNGSPVVDPVRVDALRGPGDGYGNVYI</sequence>
<feature type="domain" description="Amidohydrolase-related" evidence="6">
    <location>
        <begin position="82"/>
        <end position="437"/>
    </location>
</feature>
<comment type="cofactor">
    <cofactor evidence="1">
        <name>Zn(2+)</name>
        <dbReference type="ChEBI" id="CHEBI:29105"/>
    </cofactor>
</comment>
<evidence type="ECO:0000313" key="8">
    <source>
        <dbReference type="Proteomes" id="UP001239445"/>
    </source>
</evidence>
<evidence type="ECO:0000256" key="4">
    <source>
        <dbReference type="ARBA" id="ARBA00022833"/>
    </source>
</evidence>
<keyword evidence="5" id="KW-0732">Signal</keyword>
<dbReference type="Gene3D" id="2.30.40.10">
    <property type="entry name" value="Urease, subunit C, domain 1"/>
    <property type="match status" value="1"/>
</dbReference>
<dbReference type="EMBL" id="MU839842">
    <property type="protein sequence ID" value="KAK1751236.1"/>
    <property type="molecule type" value="Genomic_DNA"/>
</dbReference>
<dbReference type="SUPFAM" id="SSF51556">
    <property type="entry name" value="Metallo-dependent hydrolases"/>
    <property type="match status" value="1"/>
</dbReference>
<proteinExistence type="predicted"/>
<keyword evidence="2" id="KW-0479">Metal-binding</keyword>
<dbReference type="GO" id="GO:0019239">
    <property type="term" value="F:deaminase activity"/>
    <property type="evidence" value="ECO:0007669"/>
    <property type="project" value="TreeGrafter"/>
</dbReference>
<gene>
    <name evidence="7" type="ORF">QBC47DRAFT_417181</name>
</gene>
<reference evidence="7" key="1">
    <citation type="submission" date="2023-06" db="EMBL/GenBank/DDBJ databases">
        <title>Genome-scale phylogeny and comparative genomics of the fungal order Sordariales.</title>
        <authorList>
            <consortium name="Lawrence Berkeley National Laboratory"/>
            <person name="Hensen N."/>
            <person name="Bonometti L."/>
            <person name="Westerberg I."/>
            <person name="Brannstrom I.O."/>
            <person name="Guillou S."/>
            <person name="Cros-Aarteil S."/>
            <person name="Calhoun S."/>
            <person name="Haridas S."/>
            <person name="Kuo A."/>
            <person name="Mondo S."/>
            <person name="Pangilinan J."/>
            <person name="Riley R."/>
            <person name="Labutti K."/>
            <person name="Andreopoulos B."/>
            <person name="Lipzen A."/>
            <person name="Chen C."/>
            <person name="Yanf M."/>
            <person name="Daum C."/>
            <person name="Ng V."/>
            <person name="Clum A."/>
            <person name="Steindorff A."/>
            <person name="Ohm R."/>
            <person name="Martin F."/>
            <person name="Silar P."/>
            <person name="Natvig D."/>
            <person name="Lalanne C."/>
            <person name="Gautier V."/>
            <person name="Ament-Velasquez S.L."/>
            <person name="Kruys A."/>
            <person name="Hutchinson M.I."/>
            <person name="Powell A.J."/>
            <person name="Barry K."/>
            <person name="Miller A.N."/>
            <person name="Grigoriev I.V."/>
            <person name="Debuchy R."/>
            <person name="Gladieux P."/>
            <person name="Thoren M.H."/>
            <person name="Johannesson H."/>
        </authorList>
    </citation>
    <scope>NUCLEOTIDE SEQUENCE</scope>
    <source>
        <strain evidence="7">PSN4</strain>
    </source>
</reference>
<dbReference type="AlphaFoldDB" id="A0AAJ0B899"/>
<dbReference type="InterPro" id="IPR051607">
    <property type="entry name" value="Metallo-dep_hydrolases"/>
</dbReference>
<dbReference type="Proteomes" id="UP001239445">
    <property type="component" value="Unassembled WGS sequence"/>
</dbReference>
<dbReference type="GO" id="GO:0005829">
    <property type="term" value="C:cytosol"/>
    <property type="evidence" value="ECO:0007669"/>
    <property type="project" value="TreeGrafter"/>
</dbReference>
<evidence type="ECO:0000259" key="6">
    <source>
        <dbReference type="Pfam" id="PF01979"/>
    </source>
</evidence>
<dbReference type="PANTHER" id="PTHR11271">
    <property type="entry name" value="GUANINE DEAMINASE"/>
    <property type="match status" value="1"/>
</dbReference>
<feature type="chain" id="PRO_5042580547" evidence="5">
    <location>
        <begin position="20"/>
        <end position="505"/>
    </location>
</feature>
<name>A0AAJ0B899_9PEZI</name>
<dbReference type="InterPro" id="IPR032466">
    <property type="entry name" value="Metal_Hydrolase"/>
</dbReference>
<dbReference type="SUPFAM" id="SSF51338">
    <property type="entry name" value="Composite domain of metallo-dependent hydrolases"/>
    <property type="match status" value="1"/>
</dbReference>
<evidence type="ECO:0000256" key="1">
    <source>
        <dbReference type="ARBA" id="ARBA00001947"/>
    </source>
</evidence>
<comment type="caution">
    <text evidence="7">The sequence shown here is derived from an EMBL/GenBank/DDBJ whole genome shotgun (WGS) entry which is preliminary data.</text>
</comment>
<dbReference type="GO" id="GO:0046872">
    <property type="term" value="F:metal ion binding"/>
    <property type="evidence" value="ECO:0007669"/>
    <property type="project" value="UniProtKB-KW"/>
</dbReference>
<evidence type="ECO:0000256" key="3">
    <source>
        <dbReference type="ARBA" id="ARBA00022801"/>
    </source>
</evidence>
<accession>A0AAJ0B899</accession>
<evidence type="ECO:0000313" key="7">
    <source>
        <dbReference type="EMBL" id="KAK1751236.1"/>
    </source>
</evidence>
<keyword evidence="3" id="KW-0378">Hydrolase</keyword>
<dbReference type="Gene3D" id="3.20.20.140">
    <property type="entry name" value="Metal-dependent hydrolases"/>
    <property type="match status" value="1"/>
</dbReference>
<evidence type="ECO:0000256" key="2">
    <source>
        <dbReference type="ARBA" id="ARBA00022723"/>
    </source>
</evidence>
<dbReference type="Pfam" id="PF01979">
    <property type="entry name" value="Amidohydro_1"/>
    <property type="match status" value="1"/>
</dbReference>
<dbReference type="InterPro" id="IPR011059">
    <property type="entry name" value="Metal-dep_hydrolase_composite"/>
</dbReference>
<keyword evidence="4" id="KW-0862">Zinc</keyword>
<evidence type="ECO:0000256" key="5">
    <source>
        <dbReference type="SAM" id="SignalP"/>
    </source>
</evidence>
<organism evidence="7 8">
    <name type="scientific">Echria macrotheca</name>
    <dbReference type="NCBI Taxonomy" id="438768"/>
    <lineage>
        <taxon>Eukaryota</taxon>
        <taxon>Fungi</taxon>
        <taxon>Dikarya</taxon>
        <taxon>Ascomycota</taxon>
        <taxon>Pezizomycotina</taxon>
        <taxon>Sordariomycetes</taxon>
        <taxon>Sordariomycetidae</taxon>
        <taxon>Sordariales</taxon>
        <taxon>Schizotheciaceae</taxon>
        <taxon>Echria</taxon>
    </lineage>
</organism>
<dbReference type="InterPro" id="IPR006680">
    <property type="entry name" value="Amidohydro-rel"/>
</dbReference>
<feature type="signal peptide" evidence="5">
    <location>
        <begin position="1"/>
        <end position="19"/>
    </location>
</feature>
<keyword evidence="8" id="KW-1185">Reference proteome</keyword>
<protein>
    <submittedName>
        <fullName evidence="7">Amidohydrolase family protein</fullName>
    </submittedName>
</protein>
<dbReference type="PANTHER" id="PTHR11271:SF37">
    <property type="entry name" value="FAMILY PROTEIN, PUTATIVE (AFU_ORTHOLOGUE AFUA_4G00460)-RELATED"/>
    <property type="match status" value="1"/>
</dbReference>